<proteinExistence type="inferred from homology"/>
<evidence type="ECO:0000313" key="9">
    <source>
        <dbReference type="Proteomes" id="UP000670527"/>
    </source>
</evidence>
<evidence type="ECO:0000256" key="1">
    <source>
        <dbReference type="ARBA" id="ARBA00004496"/>
    </source>
</evidence>
<keyword evidence="5" id="KW-0694">RNA-binding</keyword>
<keyword evidence="6" id="KW-0687">Ribonucleoprotein</keyword>
<evidence type="ECO:0000256" key="2">
    <source>
        <dbReference type="ARBA" id="ARBA00007814"/>
    </source>
</evidence>
<evidence type="ECO:0000313" key="8">
    <source>
        <dbReference type="EMBL" id="MBO3270444.1"/>
    </source>
</evidence>
<dbReference type="PROSITE" id="PS50988">
    <property type="entry name" value="TROVE"/>
    <property type="match status" value="1"/>
</dbReference>
<dbReference type="RefSeq" id="WP_208307002.1">
    <property type="nucleotide sequence ID" value="NZ_JAGETX010000003.1"/>
</dbReference>
<dbReference type="Pfam" id="PF05731">
    <property type="entry name" value="TROVE"/>
    <property type="match status" value="2"/>
</dbReference>
<reference evidence="8 9" key="1">
    <citation type="submission" date="2021-03" db="EMBL/GenBank/DDBJ databases">
        <authorList>
            <person name="Kim M.K."/>
        </authorList>
    </citation>
    <scope>NUCLEOTIDE SEQUENCE [LARGE SCALE GENOMIC DNA]</scope>
    <source>
        <strain evidence="8 9">BT507</strain>
    </source>
</reference>
<comment type="caution">
    <text evidence="8">The sequence shown here is derived from an EMBL/GenBank/DDBJ whole genome shotgun (WGS) entry which is preliminary data.</text>
</comment>
<gene>
    <name evidence="8" type="ORF">J4D97_07280</name>
</gene>
<dbReference type="InterPro" id="IPR008858">
    <property type="entry name" value="TROVE_dom"/>
</dbReference>
<evidence type="ECO:0000256" key="6">
    <source>
        <dbReference type="ARBA" id="ARBA00023274"/>
    </source>
</evidence>
<evidence type="ECO:0000256" key="4">
    <source>
        <dbReference type="ARBA" id="ARBA00022723"/>
    </source>
</evidence>
<evidence type="ECO:0000259" key="7">
    <source>
        <dbReference type="PROSITE" id="PS50988"/>
    </source>
</evidence>
<dbReference type="InterPro" id="IPR056800">
    <property type="entry name" value="vWA_Ro60"/>
</dbReference>
<name>A0ABS3T9X3_9BACT</name>
<dbReference type="Gene3D" id="3.40.50.410">
    <property type="entry name" value="von Willebrand factor, type A domain"/>
    <property type="match status" value="1"/>
</dbReference>
<dbReference type="PANTHER" id="PTHR14202">
    <property type="entry name" value="60 KDA RIBONUCLEOPROTEIN SSA/RO"/>
    <property type="match status" value="1"/>
</dbReference>
<organism evidence="8 9">
    <name type="scientific">Hymenobacter defluvii</name>
    <dbReference type="NCBI Taxonomy" id="2054411"/>
    <lineage>
        <taxon>Bacteria</taxon>
        <taxon>Pseudomonadati</taxon>
        <taxon>Bacteroidota</taxon>
        <taxon>Cytophagia</taxon>
        <taxon>Cytophagales</taxon>
        <taxon>Hymenobacteraceae</taxon>
        <taxon>Hymenobacter</taxon>
    </lineage>
</organism>
<evidence type="ECO:0000256" key="3">
    <source>
        <dbReference type="ARBA" id="ARBA00022490"/>
    </source>
</evidence>
<dbReference type="InterPro" id="IPR040322">
    <property type="entry name" value="TROVE2"/>
</dbReference>
<dbReference type="Proteomes" id="UP000670527">
    <property type="component" value="Unassembled WGS sequence"/>
</dbReference>
<keyword evidence="4" id="KW-0479">Metal-binding</keyword>
<dbReference type="InterPro" id="IPR036465">
    <property type="entry name" value="vWFA_dom_sf"/>
</dbReference>
<protein>
    <submittedName>
        <fullName evidence="8">TROVE domain-containing protein</fullName>
    </submittedName>
</protein>
<dbReference type="SUPFAM" id="SSF53300">
    <property type="entry name" value="vWA-like"/>
    <property type="match status" value="1"/>
</dbReference>
<comment type="subcellular location">
    <subcellularLocation>
        <location evidence="1">Cytoplasm</location>
    </subcellularLocation>
</comment>
<feature type="domain" description="TROVE" evidence="7">
    <location>
        <begin position="15"/>
        <end position="337"/>
    </location>
</feature>
<comment type="similarity">
    <text evidence="2">Belongs to the Ro 60 kDa family.</text>
</comment>
<dbReference type="SUPFAM" id="SSF140864">
    <property type="entry name" value="TROVE domain-like"/>
    <property type="match status" value="1"/>
</dbReference>
<dbReference type="Pfam" id="PF25045">
    <property type="entry name" value="vWA_Ro60"/>
    <property type="match status" value="1"/>
</dbReference>
<dbReference type="InterPro" id="IPR037214">
    <property type="entry name" value="TROVE_dom_sf"/>
</dbReference>
<dbReference type="EMBL" id="JAGETX010000003">
    <property type="protein sequence ID" value="MBO3270444.1"/>
    <property type="molecule type" value="Genomic_DNA"/>
</dbReference>
<evidence type="ECO:0000256" key="5">
    <source>
        <dbReference type="ARBA" id="ARBA00022884"/>
    </source>
</evidence>
<accession>A0ABS3T9X3</accession>
<sequence length="525" mass="57832">MRFNTHSSNPSAPTAVNHEGAPAYQLTPQLELYAAVATAALSNQFYESAGTRLQRLRQLIAQNDPQFVARLAVYAREQLHLRSVPLVLAVELAQVHRGNDLVSRLVARVVQRADEITEVLAYYAAANQRQGTKTLNRLSKQVQKGLALSFNRFDGYQLAKYDRAGQVRLRDALFLVHPTAKSLEQQALFDQLVRGELPTPYTWETELSALGQQAFATDEERQAAFRQKWQELIGSSKLGYMALLRNLRNILEANVSGAAVAQVCATLADRTAVARSKQLPFRFLAAYREVVGLDAGLLRRATAAIGIGSSNGHVPAVLAALETAISHSAQNLCGFDSNTRVVVACDVSGSMQQPVSARSKVLLYDVGLVLGMLLQSRCQHVVAGMFGDIWKRISLPKGSVLRNVQELYRREGEVGYSTNGHLVVQDLRQRQEVVEKVMIFTDCQLWNSQHNGDTLTAEWRAYRRAVAPQARLYLFDLTGHGTAPLAVREQDGVALIAGWSDKVFDVLAALENGGSALTEIEKIDL</sequence>
<dbReference type="PANTHER" id="PTHR14202:SF0">
    <property type="entry name" value="RNA-BINDING PROTEIN RO60"/>
    <property type="match status" value="1"/>
</dbReference>
<keyword evidence="3" id="KW-0963">Cytoplasm</keyword>
<keyword evidence="9" id="KW-1185">Reference proteome</keyword>